<feature type="region of interest" description="Disordered" evidence="9">
    <location>
        <begin position="409"/>
        <end position="459"/>
    </location>
</feature>
<dbReference type="STRING" id="1561998.A0A1I7T743"/>
<dbReference type="PIRSF" id="PIRSF039133">
    <property type="entry name" value="SUMO_E1B"/>
    <property type="match status" value="1"/>
</dbReference>
<dbReference type="GO" id="GO:0031510">
    <property type="term" value="C:SUMO activating enzyme complex"/>
    <property type="evidence" value="ECO:0007669"/>
    <property type="project" value="TreeGrafter"/>
</dbReference>
<keyword evidence="13" id="KW-1185">Reference proteome</keyword>
<protein>
    <submittedName>
        <fullName evidence="14">SUMO-activating enzyme subunit</fullName>
    </submittedName>
</protein>
<feature type="binding site" evidence="7">
    <location>
        <position position="306"/>
    </location>
    <ligand>
        <name>Zn(2+)</name>
        <dbReference type="ChEBI" id="CHEBI:29105"/>
    </ligand>
</feature>
<evidence type="ECO:0000313" key="14">
    <source>
        <dbReference type="WBParaSite" id="Csp11.Scaffold525.g3057.t1"/>
    </source>
</evidence>
<dbReference type="InterPro" id="IPR028077">
    <property type="entry name" value="UAE_UbL_dom"/>
</dbReference>
<feature type="active site" description="Glycyl thioester intermediate" evidence="6 8">
    <location>
        <position position="46"/>
    </location>
</feature>
<feature type="compositionally biased region" description="Basic and acidic residues" evidence="9">
    <location>
        <begin position="440"/>
        <end position="450"/>
    </location>
</feature>
<comment type="similarity">
    <text evidence="1">Belongs to the ubiquitin-activating E1 family.</text>
</comment>
<evidence type="ECO:0000256" key="5">
    <source>
        <dbReference type="ARBA" id="ARBA00043952"/>
    </source>
</evidence>
<keyword evidence="3" id="KW-0833">Ubl conjugation pathway</keyword>
<name>A0A1I7T743_9PELO</name>
<dbReference type="Pfam" id="PF10585">
    <property type="entry name" value="UBA_E1_SCCH"/>
    <property type="match status" value="1"/>
</dbReference>
<keyword evidence="7" id="KW-0479">Metal-binding</keyword>
<dbReference type="GO" id="GO:0005737">
    <property type="term" value="C:cytoplasm"/>
    <property type="evidence" value="ECO:0007669"/>
    <property type="project" value="TreeGrafter"/>
</dbReference>
<feature type="binding site" evidence="7">
    <location>
        <position position="309"/>
    </location>
    <ligand>
        <name>Zn(2+)</name>
        <dbReference type="ChEBI" id="CHEBI:29105"/>
    </ligand>
</feature>
<dbReference type="AlphaFoldDB" id="A0A1I7T743"/>
<feature type="region of interest" description="Disordered" evidence="9">
    <location>
        <begin position="77"/>
        <end position="110"/>
    </location>
</feature>
<feature type="binding site" evidence="7">
    <location>
        <position position="34"/>
    </location>
    <ligand>
        <name>Zn(2+)</name>
        <dbReference type="ChEBI" id="CHEBI:29105"/>
    </ligand>
</feature>
<dbReference type="InterPro" id="IPR019572">
    <property type="entry name" value="UBA_E1_SCCH"/>
</dbReference>
<feature type="domain" description="Ubiquitin/SUMO-activating enzyme ubiquitin-like" evidence="12">
    <location>
        <begin position="318"/>
        <end position="397"/>
    </location>
</feature>
<feature type="compositionally biased region" description="Basic and acidic residues" evidence="9">
    <location>
        <begin position="409"/>
        <end position="432"/>
    </location>
</feature>
<evidence type="ECO:0000256" key="1">
    <source>
        <dbReference type="ARBA" id="ARBA00005673"/>
    </source>
</evidence>
<evidence type="ECO:0000259" key="12">
    <source>
        <dbReference type="Pfam" id="PF14732"/>
    </source>
</evidence>
<dbReference type="Gene3D" id="1.10.10.520">
    <property type="entry name" value="Ubiquitin activating enzymes (Uba3). Chain: B, domain 2"/>
    <property type="match status" value="1"/>
</dbReference>
<dbReference type="GO" id="GO:0005524">
    <property type="term" value="F:ATP binding"/>
    <property type="evidence" value="ECO:0007669"/>
    <property type="project" value="UniProtKB-KW"/>
</dbReference>
<dbReference type="Pfam" id="PF00899">
    <property type="entry name" value="ThiF"/>
    <property type="match status" value="1"/>
</dbReference>
<keyword evidence="4" id="KW-0067">ATP-binding</keyword>
<dbReference type="WBParaSite" id="Csp11.Scaffold525.g3057.t1">
    <property type="protein sequence ID" value="Csp11.Scaffold525.g3057.t1"/>
    <property type="gene ID" value="Csp11.Scaffold525.g3057"/>
</dbReference>
<dbReference type="InterPro" id="IPR030661">
    <property type="entry name" value="Uba2"/>
</dbReference>
<dbReference type="InterPro" id="IPR023318">
    <property type="entry name" value="Ub_act_enz_dom_a_sf"/>
</dbReference>
<evidence type="ECO:0000256" key="3">
    <source>
        <dbReference type="ARBA" id="ARBA00022786"/>
    </source>
</evidence>
<dbReference type="GO" id="GO:0046872">
    <property type="term" value="F:metal ion binding"/>
    <property type="evidence" value="ECO:0007669"/>
    <property type="project" value="UniProtKB-KW"/>
</dbReference>
<accession>A0A1I7T743</accession>
<dbReference type="SUPFAM" id="SSF69572">
    <property type="entry name" value="Activating enzymes of the ubiquitin-like proteins"/>
    <property type="match status" value="1"/>
</dbReference>
<dbReference type="InterPro" id="IPR000594">
    <property type="entry name" value="ThiF_NAD_FAD-bd"/>
</dbReference>
<evidence type="ECO:0000256" key="8">
    <source>
        <dbReference type="PROSITE-ProRule" id="PRU10132"/>
    </source>
</evidence>
<keyword evidence="2" id="KW-0547">Nucleotide-binding</keyword>
<dbReference type="GO" id="GO:0019948">
    <property type="term" value="F:SUMO activating enzyme activity"/>
    <property type="evidence" value="ECO:0007669"/>
    <property type="project" value="InterPro"/>
</dbReference>
<evidence type="ECO:0000256" key="2">
    <source>
        <dbReference type="ARBA" id="ARBA00022741"/>
    </source>
</evidence>
<dbReference type="PANTHER" id="PTHR10953">
    <property type="entry name" value="UBIQUITIN-ACTIVATING ENZYME E1"/>
    <property type="match status" value="1"/>
</dbReference>
<evidence type="ECO:0000259" key="11">
    <source>
        <dbReference type="Pfam" id="PF10585"/>
    </source>
</evidence>
<dbReference type="PROSITE" id="PS00865">
    <property type="entry name" value="UBIQUITIN_ACTIVAT_2"/>
    <property type="match status" value="1"/>
</dbReference>
<feature type="domain" description="Ubiquitin-activating enzyme SCCH" evidence="11">
    <location>
        <begin position="193"/>
        <end position="240"/>
    </location>
</feature>
<dbReference type="GO" id="GO:0016925">
    <property type="term" value="P:protein sumoylation"/>
    <property type="evidence" value="ECO:0007669"/>
    <property type="project" value="InterPro"/>
</dbReference>
<sequence length="459" mass="51215">MCYAADRPLIESGSSGYLGQVQVIMRGKTECYECQEKPKQVTFPGCTIRNTPSEHIHCTVWSKHAFNQLFGEVDIDDDVSPDMKAEDPEHPNEEPSQEEKEAEVAGAPKPIGTRQWAESVEFDAEKVFDKLFTQDIEYLRKMTHLWKERKQPTPLLFARAMTMGKALSFDDAQNQSSEVWSIATCATVFATCIKELLKELKKSENPLSFDKDHQMVMSFVAACANIRANIFSIQLKSLFDIKAMAGNIIPAIASTNAIVAGMIVTEALKIINGCEGDAKCSFTRKTPNPRGKVFLDDLPYPPNPNCYICSASHRVFIYVNPNEMTVQGLRDKVLKQELNMIEPDVIDGNTFNVVISSDGDTDASLPKKLAELSISNGAVLNCDDFAQDLEVKLFIRAVSHLKGDAYEVSRVDEEEKKDKAEKEEARKRKVGDEVEPSEEPDAKRAKENQKEAAAAMEIM</sequence>
<evidence type="ECO:0000256" key="9">
    <source>
        <dbReference type="SAM" id="MobiDB-lite"/>
    </source>
</evidence>
<dbReference type="InterPro" id="IPR045886">
    <property type="entry name" value="ThiF/MoeB/HesA"/>
</dbReference>
<comment type="pathway">
    <text evidence="5">Protein modification.</text>
</comment>
<dbReference type="PANTHER" id="PTHR10953:SF5">
    <property type="entry name" value="SUMO-ACTIVATING ENZYME SUBUNIT 2"/>
    <property type="match status" value="1"/>
</dbReference>
<proteinExistence type="inferred from homology"/>
<dbReference type="eggNOG" id="KOG2013">
    <property type="taxonomic scope" value="Eukaryota"/>
</dbReference>
<evidence type="ECO:0000313" key="13">
    <source>
        <dbReference type="Proteomes" id="UP000095282"/>
    </source>
</evidence>
<feature type="domain" description="THIF-type NAD/FAD binding fold" evidence="10">
    <location>
        <begin position="1"/>
        <end position="306"/>
    </location>
</feature>
<evidence type="ECO:0000259" key="10">
    <source>
        <dbReference type="Pfam" id="PF00899"/>
    </source>
</evidence>
<evidence type="ECO:0000256" key="7">
    <source>
        <dbReference type="PIRSR" id="PIRSR039133-3"/>
    </source>
</evidence>
<feature type="compositionally biased region" description="Basic and acidic residues" evidence="9">
    <location>
        <begin position="81"/>
        <end position="103"/>
    </location>
</feature>
<dbReference type="Proteomes" id="UP000095282">
    <property type="component" value="Unplaced"/>
</dbReference>
<dbReference type="InterPro" id="IPR033127">
    <property type="entry name" value="UBQ-activ_enz_E1_Cys_AS"/>
</dbReference>
<reference evidence="14" key="1">
    <citation type="submission" date="2016-11" db="UniProtKB">
        <authorList>
            <consortium name="WormBaseParasite"/>
        </authorList>
    </citation>
    <scope>IDENTIFICATION</scope>
</reference>
<organism evidence="13 14">
    <name type="scientific">Caenorhabditis tropicalis</name>
    <dbReference type="NCBI Taxonomy" id="1561998"/>
    <lineage>
        <taxon>Eukaryota</taxon>
        <taxon>Metazoa</taxon>
        <taxon>Ecdysozoa</taxon>
        <taxon>Nematoda</taxon>
        <taxon>Chromadorea</taxon>
        <taxon>Rhabditida</taxon>
        <taxon>Rhabditina</taxon>
        <taxon>Rhabditomorpha</taxon>
        <taxon>Rhabditoidea</taxon>
        <taxon>Rhabditidae</taxon>
        <taxon>Peloderinae</taxon>
        <taxon>Caenorhabditis</taxon>
    </lineage>
</organism>
<evidence type="ECO:0000256" key="6">
    <source>
        <dbReference type="PIRSR" id="PIRSR039133-1"/>
    </source>
</evidence>
<feature type="binding site" evidence="7">
    <location>
        <position position="31"/>
    </location>
    <ligand>
        <name>Zn(2+)</name>
        <dbReference type="ChEBI" id="CHEBI:29105"/>
    </ligand>
</feature>
<dbReference type="InterPro" id="IPR035985">
    <property type="entry name" value="Ubiquitin-activating_enz"/>
</dbReference>
<dbReference type="Gene3D" id="3.10.290.20">
    <property type="entry name" value="Ubiquitin-like 2 activating enzyme e1b. Chain: B, domain 3"/>
    <property type="match status" value="1"/>
</dbReference>
<keyword evidence="7" id="KW-0862">Zinc</keyword>
<evidence type="ECO:0000256" key="4">
    <source>
        <dbReference type="ARBA" id="ARBA00022840"/>
    </source>
</evidence>
<dbReference type="Pfam" id="PF14732">
    <property type="entry name" value="UAE_UbL"/>
    <property type="match status" value="1"/>
</dbReference>